<evidence type="ECO:0000313" key="1">
    <source>
        <dbReference type="Ensembl" id="ENSPKIP00000005614.1"/>
    </source>
</evidence>
<dbReference type="Proteomes" id="UP000261540">
    <property type="component" value="Unplaced"/>
</dbReference>
<sequence length="151" mass="16813">WGVRCSGADWHKSVRRGGALINTVASHFWALGSMCLEFACSPSISVGFPVGSLEPNVLHNIMKTCYFNVVGTIFQMRCVSVPLDSLKASLEHLQTEPYIISLNTDPKFLSVRLYVKRRGTPGPYYEPCRLKSNTVAISDKLPLISQPFCFK</sequence>
<organism evidence="1 2">
    <name type="scientific">Paramormyrops kingsleyae</name>
    <dbReference type="NCBI Taxonomy" id="1676925"/>
    <lineage>
        <taxon>Eukaryota</taxon>
        <taxon>Metazoa</taxon>
        <taxon>Chordata</taxon>
        <taxon>Craniata</taxon>
        <taxon>Vertebrata</taxon>
        <taxon>Euteleostomi</taxon>
        <taxon>Actinopterygii</taxon>
        <taxon>Neopterygii</taxon>
        <taxon>Teleostei</taxon>
        <taxon>Osteoglossocephala</taxon>
        <taxon>Osteoglossomorpha</taxon>
        <taxon>Osteoglossiformes</taxon>
        <taxon>Mormyridae</taxon>
        <taxon>Paramormyrops</taxon>
    </lineage>
</organism>
<protein>
    <submittedName>
        <fullName evidence="1">Uncharacterized protein</fullName>
    </submittedName>
</protein>
<dbReference type="Ensembl" id="ENSPKIT00000029621.1">
    <property type="protein sequence ID" value="ENSPKIP00000005614.1"/>
    <property type="gene ID" value="ENSPKIG00000022216.1"/>
</dbReference>
<proteinExistence type="predicted"/>
<name>A0A3B3QIG5_9TELE</name>
<accession>A0A3B3QIG5</accession>
<evidence type="ECO:0000313" key="2">
    <source>
        <dbReference type="Proteomes" id="UP000261540"/>
    </source>
</evidence>
<keyword evidence="2" id="KW-1185">Reference proteome</keyword>
<reference evidence="1" key="1">
    <citation type="submission" date="2025-08" db="UniProtKB">
        <authorList>
            <consortium name="Ensembl"/>
        </authorList>
    </citation>
    <scope>IDENTIFICATION</scope>
</reference>
<reference evidence="1" key="2">
    <citation type="submission" date="2025-09" db="UniProtKB">
        <authorList>
            <consortium name="Ensembl"/>
        </authorList>
    </citation>
    <scope>IDENTIFICATION</scope>
</reference>
<dbReference type="AlphaFoldDB" id="A0A3B3QIG5"/>